<dbReference type="SUPFAM" id="SSF53474">
    <property type="entry name" value="alpha/beta-Hydrolases"/>
    <property type="match status" value="1"/>
</dbReference>
<evidence type="ECO:0000256" key="2">
    <source>
        <dbReference type="PIRSR" id="PIRSR005211-1"/>
    </source>
</evidence>
<dbReference type="InterPro" id="IPR000073">
    <property type="entry name" value="AB_hydrolase_1"/>
</dbReference>
<evidence type="ECO:0000313" key="5">
    <source>
        <dbReference type="Proteomes" id="UP000199771"/>
    </source>
</evidence>
<dbReference type="GO" id="GO:0047372">
    <property type="term" value="F:monoacylglycerol lipase activity"/>
    <property type="evidence" value="ECO:0007669"/>
    <property type="project" value="TreeGrafter"/>
</dbReference>
<evidence type="ECO:0000259" key="3">
    <source>
        <dbReference type="Pfam" id="PF00561"/>
    </source>
</evidence>
<dbReference type="OrthoDB" id="332676at2"/>
<feature type="active site" description="Charge relay system" evidence="2">
    <location>
        <position position="302"/>
    </location>
</feature>
<feature type="active site" description="Charge relay system" evidence="2">
    <location>
        <position position="147"/>
    </location>
</feature>
<feature type="active site" description="Charge relay system" evidence="2">
    <location>
        <position position="274"/>
    </location>
</feature>
<dbReference type="PIRSF" id="PIRSF005211">
    <property type="entry name" value="Ab_hydro_YheT"/>
    <property type="match status" value="1"/>
</dbReference>
<dbReference type="PANTHER" id="PTHR10794:SF94">
    <property type="entry name" value="ESTERASE YHET-RELATED"/>
    <property type="match status" value="1"/>
</dbReference>
<feature type="domain" description="AB hydrolase-1" evidence="3">
    <location>
        <begin position="70"/>
        <end position="305"/>
    </location>
</feature>
<dbReference type="Gene3D" id="3.40.50.1820">
    <property type="entry name" value="alpha/beta hydrolase"/>
    <property type="match status" value="1"/>
</dbReference>
<dbReference type="InterPro" id="IPR029058">
    <property type="entry name" value="AB_hydrolase_fold"/>
</dbReference>
<comment type="similarity">
    <text evidence="1">Belongs to the AB hydrolase superfamily. AB hydrolase 4 family.</text>
</comment>
<dbReference type="STRING" id="1076937.SAMN04488120_11413"/>
<dbReference type="NCBIfam" id="NF008218">
    <property type="entry name" value="PRK10985.1"/>
    <property type="match status" value="1"/>
</dbReference>
<dbReference type="PANTHER" id="PTHR10794">
    <property type="entry name" value="ABHYDROLASE DOMAIN-CONTAINING PROTEIN"/>
    <property type="match status" value="1"/>
</dbReference>
<dbReference type="Pfam" id="PF00561">
    <property type="entry name" value="Abhydrolase_1"/>
    <property type="match status" value="1"/>
</dbReference>
<dbReference type="InterPro" id="IPR050960">
    <property type="entry name" value="AB_hydrolase_4_sf"/>
</dbReference>
<dbReference type="RefSeq" id="WP_091535358.1">
    <property type="nucleotide sequence ID" value="NZ_FOOC01000014.1"/>
</dbReference>
<dbReference type="GO" id="GO:0034338">
    <property type="term" value="F:short-chain carboxylesterase activity"/>
    <property type="evidence" value="ECO:0007669"/>
    <property type="project" value="TreeGrafter"/>
</dbReference>
<sequence>MQAPEKAHGRIVAADFVPHPWLRGPHAQTVYPSLFRRLPPLELRRERLELPDGDFVDLGWSGSGGDRIAVLVHGLTGGFESKYLRGLARQLLARNWRTVILQLRGGGPEPNRHPRCYHHGDTGDLRYLWRVLRDREPAVRLATVGWSLGANVLLKALGEEGDAAPVAAAAAACAPFRLLPCAEKLRTGTARLYQAHLLRGLKALVARKHAVVPVPPQVDLARALRAADFIEFDDAYTAPMNGFRDARDYYARCESGRFVGAIRRPTLIVNARDDPFMTPAVLPTEAALSPYVTLEIARRGGHVGFVAAGPHGRPVYWLEQRLAQYLEEAVPR</sequence>
<protein>
    <recommendedName>
        <fullName evidence="3">AB hydrolase-1 domain-containing protein</fullName>
    </recommendedName>
</protein>
<gene>
    <name evidence="4" type="ORF">SAMN04488120_11413</name>
</gene>
<accession>A0A1I2K913</accession>
<proteinExistence type="inferred from homology"/>
<evidence type="ECO:0000313" key="4">
    <source>
        <dbReference type="EMBL" id="SFF62788.1"/>
    </source>
</evidence>
<dbReference type="InterPro" id="IPR012020">
    <property type="entry name" value="ABHD4"/>
</dbReference>
<dbReference type="AlphaFoldDB" id="A0A1I2K913"/>
<evidence type="ECO:0000256" key="1">
    <source>
        <dbReference type="ARBA" id="ARBA00010884"/>
    </source>
</evidence>
<dbReference type="Proteomes" id="UP000199771">
    <property type="component" value="Unassembled WGS sequence"/>
</dbReference>
<name>A0A1I2K913_9GAMM</name>
<keyword evidence="5" id="KW-1185">Reference proteome</keyword>
<dbReference type="EMBL" id="FOOC01000014">
    <property type="protein sequence ID" value="SFF62788.1"/>
    <property type="molecule type" value="Genomic_DNA"/>
</dbReference>
<organism evidence="4 5">
    <name type="scientific">Fontimonas thermophila</name>
    <dbReference type="NCBI Taxonomy" id="1076937"/>
    <lineage>
        <taxon>Bacteria</taxon>
        <taxon>Pseudomonadati</taxon>
        <taxon>Pseudomonadota</taxon>
        <taxon>Gammaproteobacteria</taxon>
        <taxon>Nevskiales</taxon>
        <taxon>Nevskiaceae</taxon>
        <taxon>Fontimonas</taxon>
    </lineage>
</organism>
<reference evidence="4 5" key="1">
    <citation type="submission" date="2016-10" db="EMBL/GenBank/DDBJ databases">
        <authorList>
            <person name="de Groot N.N."/>
        </authorList>
    </citation>
    <scope>NUCLEOTIDE SEQUENCE [LARGE SCALE GENOMIC DNA]</scope>
    <source>
        <strain evidence="4 5">DSM 23609</strain>
    </source>
</reference>